<feature type="domain" description="Plastocyanin-like" evidence="15">
    <location>
        <begin position="118"/>
        <end position="259"/>
    </location>
</feature>
<keyword evidence="11" id="KW-0186">Copper</keyword>
<feature type="domain" description="Plastocyanin-like" evidence="16">
    <location>
        <begin position="320"/>
        <end position="442"/>
    </location>
</feature>
<dbReference type="Proteomes" id="UP001215151">
    <property type="component" value="Unassembled WGS sequence"/>
</dbReference>
<evidence type="ECO:0000256" key="1">
    <source>
        <dbReference type="ARBA" id="ARBA00000349"/>
    </source>
</evidence>
<dbReference type="SUPFAM" id="SSF49503">
    <property type="entry name" value="Cupredoxins"/>
    <property type="match status" value="3"/>
</dbReference>
<dbReference type="PANTHER" id="PTHR11709">
    <property type="entry name" value="MULTI-COPPER OXIDASE"/>
    <property type="match status" value="1"/>
</dbReference>
<evidence type="ECO:0000256" key="4">
    <source>
        <dbReference type="ARBA" id="ARBA00010609"/>
    </source>
</evidence>
<evidence type="ECO:0000259" key="17">
    <source>
        <dbReference type="Pfam" id="PF07732"/>
    </source>
</evidence>
<evidence type="ECO:0000313" key="19">
    <source>
        <dbReference type="Proteomes" id="UP001215151"/>
    </source>
</evidence>
<evidence type="ECO:0000256" key="8">
    <source>
        <dbReference type="ARBA" id="ARBA00022729"/>
    </source>
</evidence>
<protein>
    <recommendedName>
        <fullName evidence="5">laccase</fullName>
        <ecNumber evidence="5">1.10.3.2</ecNumber>
    </recommendedName>
</protein>
<evidence type="ECO:0000256" key="10">
    <source>
        <dbReference type="ARBA" id="ARBA00023002"/>
    </source>
</evidence>
<dbReference type="InterPro" id="IPR001117">
    <property type="entry name" value="Cu-oxidase_2nd"/>
</dbReference>
<comment type="caution">
    <text evidence="18">The sequence shown here is derived from an EMBL/GenBank/DDBJ whole genome shotgun (WGS) entry which is preliminary data.</text>
</comment>
<keyword evidence="7" id="KW-0479">Metal-binding</keyword>
<keyword evidence="10" id="KW-0560">Oxidoreductase</keyword>
<dbReference type="CDD" id="cd13903">
    <property type="entry name" value="CuRO_3_Tv-LCC_like"/>
    <property type="match status" value="1"/>
</dbReference>
<dbReference type="Pfam" id="PF07731">
    <property type="entry name" value="Cu-oxidase_2"/>
    <property type="match status" value="1"/>
</dbReference>
<name>A0AAD7TV13_9APHY</name>
<dbReference type="Pfam" id="PF00394">
    <property type="entry name" value="Cu-oxidase"/>
    <property type="match status" value="1"/>
</dbReference>
<keyword evidence="12" id="KW-1015">Disulfide bond</keyword>
<proteinExistence type="inferred from homology"/>
<dbReference type="FunFam" id="2.60.40.420:FF:000045">
    <property type="entry name" value="Laccase 2"/>
    <property type="match status" value="1"/>
</dbReference>
<sequence length="474" mass="52455">MARLASELHFDADVTGDHFLIDVVNRLVNKTMLTSTSIHWHGLDQHKSAWADGTAFVTQCPIVSGDSFVYAFQAPDQTGTYWYHSHLATQYCDGLRGALIIYDPDDPHRDLYDVDDASTIITLADWYHVAASLQRGIPKSDTTLINGLGRWVGNPTSELAVISVTQGKRYRFRLLNIACDPNYMFSIDGHTMIVIEADGHDTEPYEVDTIQIFAAQRYSFVLEANQPVDNYWIRANPDRNNATGFANGINSAILRYEGAPDEEPATTEAVTPRLLNEAALQPLSGLPVPGLPINGGVDYALNLNMTNNGSYFFVNGVPFIPPPVPVLLQILKGTIDAHDFMPKGSVYTLPRNSSIEITMPAGVVGGPHPFHLHGHSFYVVRSAGSKEYNYVNPIRRDTVSIGSAGDNVTIRFRTDNPGPWLLHCHIDWHLQTGLAVVFAEDAPDVKANVPVPGEWKRLCPTYDQEMHIDPYTQA</sequence>
<comment type="catalytic activity">
    <reaction evidence="1">
        <text>4 hydroquinone + O2 = 4 benzosemiquinone + 2 H2O</text>
        <dbReference type="Rhea" id="RHEA:11276"/>
        <dbReference type="ChEBI" id="CHEBI:15377"/>
        <dbReference type="ChEBI" id="CHEBI:15379"/>
        <dbReference type="ChEBI" id="CHEBI:17594"/>
        <dbReference type="ChEBI" id="CHEBI:17977"/>
        <dbReference type="EC" id="1.10.3.2"/>
    </reaction>
</comment>
<dbReference type="PROSITE" id="PS00079">
    <property type="entry name" value="MULTICOPPER_OXIDASE1"/>
    <property type="match status" value="2"/>
</dbReference>
<organism evidence="18 19">
    <name type="scientific">Trametes cubensis</name>
    <dbReference type="NCBI Taxonomy" id="1111947"/>
    <lineage>
        <taxon>Eukaryota</taxon>
        <taxon>Fungi</taxon>
        <taxon>Dikarya</taxon>
        <taxon>Basidiomycota</taxon>
        <taxon>Agaricomycotina</taxon>
        <taxon>Agaricomycetes</taxon>
        <taxon>Polyporales</taxon>
        <taxon>Polyporaceae</taxon>
        <taxon>Trametes</taxon>
    </lineage>
</organism>
<evidence type="ECO:0000313" key="18">
    <source>
        <dbReference type="EMBL" id="KAJ8483193.1"/>
    </source>
</evidence>
<evidence type="ECO:0000256" key="11">
    <source>
        <dbReference type="ARBA" id="ARBA00023008"/>
    </source>
</evidence>
<evidence type="ECO:0000256" key="7">
    <source>
        <dbReference type="ARBA" id="ARBA00022723"/>
    </source>
</evidence>
<keyword evidence="19" id="KW-1185">Reference proteome</keyword>
<dbReference type="PANTHER" id="PTHR11709:SF394">
    <property type="entry name" value="FI03373P-RELATED"/>
    <property type="match status" value="1"/>
</dbReference>
<dbReference type="PROSITE" id="PS00080">
    <property type="entry name" value="MULTICOPPER_OXIDASE2"/>
    <property type="match status" value="1"/>
</dbReference>
<keyword evidence="14" id="KW-0439">Lignin degradation</keyword>
<dbReference type="Pfam" id="PF07732">
    <property type="entry name" value="Cu-oxidase_3"/>
    <property type="match status" value="1"/>
</dbReference>
<comment type="cofactor">
    <cofactor evidence="2">
        <name>Cu cation</name>
        <dbReference type="ChEBI" id="CHEBI:23378"/>
    </cofactor>
</comment>
<evidence type="ECO:0000256" key="2">
    <source>
        <dbReference type="ARBA" id="ARBA00001935"/>
    </source>
</evidence>
<dbReference type="InterPro" id="IPR002355">
    <property type="entry name" value="Cu_oxidase_Cu_BS"/>
</dbReference>
<evidence type="ECO:0000256" key="13">
    <source>
        <dbReference type="ARBA" id="ARBA00023180"/>
    </source>
</evidence>
<dbReference type="InterPro" id="IPR033138">
    <property type="entry name" value="Cu_oxidase_CS"/>
</dbReference>
<dbReference type="EMBL" id="JAPEVG010000098">
    <property type="protein sequence ID" value="KAJ8483193.1"/>
    <property type="molecule type" value="Genomic_DNA"/>
</dbReference>
<feature type="domain" description="Plastocyanin-like" evidence="17">
    <location>
        <begin position="15"/>
        <end position="105"/>
    </location>
</feature>
<gene>
    <name evidence="18" type="ORF">ONZ51_g4871</name>
</gene>
<dbReference type="InterPro" id="IPR008972">
    <property type="entry name" value="Cupredoxin"/>
</dbReference>
<comment type="subcellular location">
    <subcellularLocation>
        <location evidence="3">Secreted</location>
    </subcellularLocation>
</comment>
<evidence type="ECO:0000256" key="6">
    <source>
        <dbReference type="ARBA" id="ARBA00022525"/>
    </source>
</evidence>
<reference evidence="18" key="1">
    <citation type="submission" date="2022-11" db="EMBL/GenBank/DDBJ databases">
        <title>Genome Sequence of Cubamyces cubensis.</title>
        <authorList>
            <person name="Buettner E."/>
        </authorList>
    </citation>
    <scope>NUCLEOTIDE SEQUENCE</scope>
    <source>
        <strain evidence="18">MPL-01</strain>
    </source>
</reference>
<dbReference type="FunFam" id="2.60.40.420:FF:000112">
    <property type="entry name" value="Laccase B"/>
    <property type="match status" value="1"/>
</dbReference>
<keyword evidence="8" id="KW-0732">Signal</keyword>
<keyword evidence="13" id="KW-0325">Glycoprotein</keyword>
<comment type="similarity">
    <text evidence="4">Belongs to the multicopper oxidase family.</text>
</comment>
<dbReference type="GO" id="GO:0005576">
    <property type="term" value="C:extracellular region"/>
    <property type="evidence" value="ECO:0007669"/>
    <property type="project" value="UniProtKB-SubCell"/>
</dbReference>
<keyword evidence="9" id="KW-0677">Repeat</keyword>
<dbReference type="InterPro" id="IPR011706">
    <property type="entry name" value="Cu-oxidase_C"/>
</dbReference>
<accession>A0AAD7TV13</accession>
<evidence type="ECO:0000256" key="12">
    <source>
        <dbReference type="ARBA" id="ARBA00023157"/>
    </source>
</evidence>
<dbReference type="GO" id="GO:0052716">
    <property type="term" value="F:hydroquinone:oxygen oxidoreductase activity"/>
    <property type="evidence" value="ECO:0007669"/>
    <property type="project" value="UniProtKB-EC"/>
</dbReference>
<keyword evidence="6" id="KW-0964">Secreted</keyword>
<evidence type="ECO:0000256" key="9">
    <source>
        <dbReference type="ARBA" id="ARBA00022737"/>
    </source>
</evidence>
<evidence type="ECO:0000259" key="15">
    <source>
        <dbReference type="Pfam" id="PF00394"/>
    </source>
</evidence>
<dbReference type="Gene3D" id="2.60.40.420">
    <property type="entry name" value="Cupredoxins - blue copper proteins"/>
    <property type="match status" value="3"/>
</dbReference>
<dbReference type="GO" id="GO:0005507">
    <property type="term" value="F:copper ion binding"/>
    <property type="evidence" value="ECO:0007669"/>
    <property type="project" value="InterPro"/>
</dbReference>
<dbReference type="EC" id="1.10.3.2" evidence="5"/>
<dbReference type="AlphaFoldDB" id="A0AAD7TV13"/>
<evidence type="ECO:0000259" key="16">
    <source>
        <dbReference type="Pfam" id="PF07731"/>
    </source>
</evidence>
<evidence type="ECO:0000256" key="14">
    <source>
        <dbReference type="ARBA" id="ARBA00023185"/>
    </source>
</evidence>
<dbReference type="InterPro" id="IPR011707">
    <property type="entry name" value="Cu-oxidase-like_N"/>
</dbReference>
<dbReference type="InterPro" id="IPR045087">
    <property type="entry name" value="Cu-oxidase_fam"/>
</dbReference>
<evidence type="ECO:0000256" key="3">
    <source>
        <dbReference type="ARBA" id="ARBA00004613"/>
    </source>
</evidence>
<evidence type="ECO:0000256" key="5">
    <source>
        <dbReference type="ARBA" id="ARBA00012297"/>
    </source>
</evidence>
<dbReference type="GO" id="GO:0046274">
    <property type="term" value="P:lignin catabolic process"/>
    <property type="evidence" value="ECO:0007669"/>
    <property type="project" value="UniProtKB-KW"/>
</dbReference>